<dbReference type="InterPro" id="IPR056924">
    <property type="entry name" value="SH3_Tf2-1"/>
</dbReference>
<organism evidence="2 3">
    <name type="scientific">Solanum verrucosum</name>
    <dbReference type="NCBI Taxonomy" id="315347"/>
    <lineage>
        <taxon>Eukaryota</taxon>
        <taxon>Viridiplantae</taxon>
        <taxon>Streptophyta</taxon>
        <taxon>Embryophyta</taxon>
        <taxon>Tracheophyta</taxon>
        <taxon>Spermatophyta</taxon>
        <taxon>Magnoliopsida</taxon>
        <taxon>eudicotyledons</taxon>
        <taxon>Gunneridae</taxon>
        <taxon>Pentapetalae</taxon>
        <taxon>asterids</taxon>
        <taxon>lamiids</taxon>
        <taxon>Solanales</taxon>
        <taxon>Solanaceae</taxon>
        <taxon>Solanoideae</taxon>
        <taxon>Solaneae</taxon>
        <taxon>Solanum</taxon>
    </lineage>
</organism>
<dbReference type="PANTHER" id="PTHR46148:SF60">
    <property type="entry name" value="CHROMO DOMAIN-CONTAINING PROTEIN"/>
    <property type="match status" value="1"/>
</dbReference>
<proteinExistence type="predicted"/>
<accession>A0AAF0PUW4</accession>
<protein>
    <recommendedName>
        <fullName evidence="1">Tf2-1-like SH3-like domain-containing protein</fullName>
    </recommendedName>
</protein>
<dbReference type="Pfam" id="PF24626">
    <property type="entry name" value="SH3_Tf2-1"/>
    <property type="match status" value="1"/>
</dbReference>
<name>A0AAF0PUW4_SOLVR</name>
<dbReference type="PANTHER" id="PTHR46148">
    <property type="entry name" value="CHROMO DOMAIN-CONTAINING PROTEIN"/>
    <property type="match status" value="1"/>
</dbReference>
<gene>
    <name evidence="2" type="ORF">MTR67_003060</name>
</gene>
<sequence length="97" mass="10965">MKGVMSFGKKWKLSPCFVGPYKILKRVGKVAYELDLPNELASVHPILDRQVKKLRNKEVASVKVLWMNHLVDGATLEAEADIMSRYPHLFLSTPTLA</sequence>
<evidence type="ECO:0000313" key="2">
    <source>
        <dbReference type="EMBL" id="WMV09675.1"/>
    </source>
</evidence>
<evidence type="ECO:0000259" key="1">
    <source>
        <dbReference type="Pfam" id="PF24626"/>
    </source>
</evidence>
<dbReference type="AlphaFoldDB" id="A0AAF0PUW4"/>
<evidence type="ECO:0000313" key="3">
    <source>
        <dbReference type="Proteomes" id="UP001234989"/>
    </source>
</evidence>
<dbReference type="EMBL" id="CP133612">
    <property type="protein sequence ID" value="WMV09675.1"/>
    <property type="molecule type" value="Genomic_DNA"/>
</dbReference>
<feature type="domain" description="Tf2-1-like SH3-like" evidence="1">
    <location>
        <begin position="6"/>
        <end position="46"/>
    </location>
</feature>
<keyword evidence="3" id="KW-1185">Reference proteome</keyword>
<reference evidence="2" key="1">
    <citation type="submission" date="2023-08" db="EMBL/GenBank/DDBJ databases">
        <title>A de novo genome assembly of Solanum verrucosum Schlechtendal, a Mexican diploid species geographically isolated from the other diploid A-genome species in potato relatives.</title>
        <authorList>
            <person name="Hosaka K."/>
        </authorList>
    </citation>
    <scope>NUCLEOTIDE SEQUENCE</scope>
    <source>
        <tissue evidence="2">Young leaves</tissue>
    </source>
</reference>
<dbReference type="Proteomes" id="UP001234989">
    <property type="component" value="Chromosome 1"/>
</dbReference>